<dbReference type="Proteomes" id="UP001140453">
    <property type="component" value="Unassembled WGS sequence"/>
</dbReference>
<feature type="compositionally biased region" description="Polar residues" evidence="1">
    <location>
        <begin position="17"/>
        <end position="27"/>
    </location>
</feature>
<evidence type="ECO:0000313" key="3">
    <source>
        <dbReference type="Proteomes" id="UP001140453"/>
    </source>
</evidence>
<feature type="compositionally biased region" description="Acidic residues" evidence="1">
    <location>
        <begin position="39"/>
        <end position="57"/>
    </location>
</feature>
<evidence type="ECO:0000313" key="2">
    <source>
        <dbReference type="EMBL" id="KAJ4391178.1"/>
    </source>
</evidence>
<name>A0A9W8YTI1_9PEZI</name>
<dbReference type="EMBL" id="JAPEVB010000003">
    <property type="protein sequence ID" value="KAJ4391178.1"/>
    <property type="molecule type" value="Genomic_DNA"/>
</dbReference>
<dbReference type="AlphaFoldDB" id="A0A9W8YTI1"/>
<organism evidence="2 3">
    <name type="scientific">Gnomoniopsis smithogilvyi</name>
    <dbReference type="NCBI Taxonomy" id="1191159"/>
    <lineage>
        <taxon>Eukaryota</taxon>
        <taxon>Fungi</taxon>
        <taxon>Dikarya</taxon>
        <taxon>Ascomycota</taxon>
        <taxon>Pezizomycotina</taxon>
        <taxon>Sordariomycetes</taxon>
        <taxon>Sordariomycetidae</taxon>
        <taxon>Diaporthales</taxon>
        <taxon>Gnomoniaceae</taxon>
        <taxon>Gnomoniopsis</taxon>
    </lineage>
</organism>
<protein>
    <submittedName>
        <fullName evidence="2">Uncharacterized protein</fullName>
    </submittedName>
</protein>
<proteinExistence type="predicted"/>
<accession>A0A9W8YTI1</accession>
<evidence type="ECO:0000256" key="1">
    <source>
        <dbReference type="SAM" id="MobiDB-lite"/>
    </source>
</evidence>
<keyword evidence="3" id="KW-1185">Reference proteome</keyword>
<comment type="caution">
    <text evidence="2">The sequence shown here is derived from an EMBL/GenBank/DDBJ whole genome shotgun (WGS) entry which is preliminary data.</text>
</comment>
<gene>
    <name evidence="2" type="ORF">N0V93_004795</name>
</gene>
<feature type="region of interest" description="Disordered" evidence="1">
    <location>
        <begin position="1"/>
        <end position="75"/>
    </location>
</feature>
<sequence length="232" mass="25622">MAPAFKAAFKRPLLNSGKRSSAGTHKSSANKKAKFSLSDVDDDDYDRDDDDYGDVDDIESKAHDNTPYLADARNSIDHGKDLNDALDEEDEILDVSSANSRTTEQQIKAVLRPLGLESLYSEGLSFFDVLLDNSTVTDSTRTALILFREQCLANSGQRSSEPTDAFLNRTEPGWACNNSDVTGLWDDLIEKLVRLGVEQEDLVKPSGAWGATLCLLPRYLAQTKAGRRFRLA</sequence>
<reference evidence="2" key="1">
    <citation type="submission" date="2022-10" db="EMBL/GenBank/DDBJ databases">
        <title>Tapping the CABI collections for fungal endophytes: first genome assemblies for Collariella, Neodidymelliopsis, Ascochyta clinopodiicola, Didymella pomorum, Didymosphaeria variabile, Neocosmospora piperis and Neocucurbitaria cava.</title>
        <authorList>
            <person name="Hill R."/>
        </authorList>
    </citation>
    <scope>NUCLEOTIDE SEQUENCE</scope>
    <source>
        <strain evidence="2">IMI 355082</strain>
    </source>
</reference>